<reference evidence="5" key="1">
    <citation type="submission" date="2025-08" db="UniProtKB">
        <authorList>
            <consortium name="RefSeq"/>
        </authorList>
    </citation>
    <scope>IDENTIFICATION</scope>
    <source>
        <tissue evidence="5">Muscle</tissue>
    </source>
</reference>
<feature type="compositionally biased region" description="Polar residues" evidence="1">
    <location>
        <begin position="131"/>
        <end position="150"/>
    </location>
</feature>
<evidence type="ECO:0000256" key="1">
    <source>
        <dbReference type="SAM" id="MobiDB-lite"/>
    </source>
</evidence>
<accession>A0ABM1SPB0</accession>
<dbReference type="RefSeq" id="XP_022245466.1">
    <property type="nucleotide sequence ID" value="XM_022389758.1"/>
</dbReference>
<dbReference type="InterPro" id="IPR036116">
    <property type="entry name" value="FN3_sf"/>
</dbReference>
<feature type="domain" description="Fibronectin type-III" evidence="3">
    <location>
        <begin position="466"/>
        <end position="546"/>
    </location>
</feature>
<feature type="domain" description="Fibronectin type-III" evidence="3">
    <location>
        <begin position="547"/>
        <end position="628"/>
    </location>
</feature>
<gene>
    <name evidence="5" type="primary">LOC106462482</name>
</gene>
<organism evidence="4 5">
    <name type="scientific">Limulus polyphemus</name>
    <name type="common">Atlantic horseshoe crab</name>
    <dbReference type="NCBI Taxonomy" id="6850"/>
    <lineage>
        <taxon>Eukaryota</taxon>
        <taxon>Metazoa</taxon>
        <taxon>Ecdysozoa</taxon>
        <taxon>Arthropoda</taxon>
        <taxon>Chelicerata</taxon>
        <taxon>Merostomata</taxon>
        <taxon>Xiphosura</taxon>
        <taxon>Limulidae</taxon>
        <taxon>Limulus</taxon>
    </lineage>
</organism>
<feature type="region of interest" description="Disordered" evidence="1">
    <location>
        <begin position="96"/>
        <end position="150"/>
    </location>
</feature>
<dbReference type="InterPro" id="IPR003961">
    <property type="entry name" value="FN3_dom"/>
</dbReference>
<name>A0ABM1SPB0_LIMPO</name>
<dbReference type="Proteomes" id="UP000694941">
    <property type="component" value="Unplaced"/>
</dbReference>
<evidence type="ECO:0000313" key="4">
    <source>
        <dbReference type="Proteomes" id="UP000694941"/>
    </source>
</evidence>
<protein>
    <submittedName>
        <fullName evidence="5">Probable GPI-anchored adhesin-like protein PGA55</fullName>
    </submittedName>
</protein>
<proteinExistence type="predicted"/>
<feature type="compositionally biased region" description="Low complexity" evidence="1">
    <location>
        <begin position="102"/>
        <end position="120"/>
    </location>
</feature>
<dbReference type="InterPro" id="IPR013783">
    <property type="entry name" value="Ig-like_fold"/>
</dbReference>
<keyword evidence="4" id="KW-1185">Reference proteome</keyword>
<dbReference type="SUPFAM" id="SSF49265">
    <property type="entry name" value="Fibronectin type III"/>
    <property type="match status" value="1"/>
</dbReference>
<evidence type="ECO:0000256" key="2">
    <source>
        <dbReference type="SAM" id="SignalP"/>
    </source>
</evidence>
<sequence length="639" mass="71279">MLNRHRTSSFLYFLLLSSIVKFTLAQEDVSESPTIGTENQKVVELELTTTIASNLKNDPVFSLRTTTVVSSTENITPGSTQTQSTLSVINNIAQSERNEEFTTTANTTSSTSLISSPNSTDGANNIEDRSSSTTQYSVEETTTMSTMQPSVLRSDIILNVAEDKNDSPTENVTKETTKRTIIKDTTFVSTDKTELMTESSIREATTTLVNVQQLSTEENTSTNTEITDKETPTIEEMHTDQTTVTDPEIIIDKQTSSAPSFSIVNAMDDNQDNISTSTIEEPMLNDKSKTPSSSTTQFSIATETTEVSTQIYTERANENTNFPESTISTVTTPNPISVPIKFDINETEKFLRKMPQQSIETSTMTETTKTEEDIDLVQVQLHEKDLDQRQGKVLNPEEQHVGLSTNSCTCDDNIPASIDETSCLGNRILFHPNCSCRKLCFGQSGQTCSSSRPCDIEFGLFCNPDINICQGHIFIQTQEVTSDSITIQWKPEFANATVTYATSYERIGATNWMSVETQDSWAQIRGLTPRTEYFIQVSVGNKHEIVVLKTKDYVYIWLTLAWDDFKLPNYQAGYIVEYRTKEGEDGKPGEWIQIQGTNFPLLSISRLRPLTAYQARVSVWEDEKIGTSSEVVTVFTEGQ</sequence>
<dbReference type="Gene3D" id="2.60.40.10">
    <property type="entry name" value="Immunoglobulins"/>
    <property type="match status" value="2"/>
</dbReference>
<evidence type="ECO:0000313" key="5">
    <source>
        <dbReference type="RefSeq" id="XP_022245466.1"/>
    </source>
</evidence>
<dbReference type="CDD" id="cd00063">
    <property type="entry name" value="FN3"/>
    <property type="match status" value="2"/>
</dbReference>
<dbReference type="GeneID" id="106462482"/>
<feature type="chain" id="PRO_5047399359" evidence="2">
    <location>
        <begin position="26"/>
        <end position="639"/>
    </location>
</feature>
<evidence type="ECO:0000259" key="3">
    <source>
        <dbReference type="SMART" id="SM00060"/>
    </source>
</evidence>
<feature type="signal peptide" evidence="2">
    <location>
        <begin position="1"/>
        <end position="25"/>
    </location>
</feature>
<dbReference type="SMART" id="SM00060">
    <property type="entry name" value="FN3"/>
    <property type="match status" value="2"/>
</dbReference>
<keyword evidence="2" id="KW-0732">Signal</keyword>